<dbReference type="GO" id="GO:0005261">
    <property type="term" value="F:monoatomic cation channel activity"/>
    <property type="evidence" value="ECO:0007669"/>
    <property type="project" value="TreeGrafter"/>
</dbReference>
<evidence type="ECO:0000256" key="3">
    <source>
        <dbReference type="ARBA" id="ARBA00022692"/>
    </source>
</evidence>
<protein>
    <submittedName>
        <fullName evidence="14">Uncharacterized protein</fullName>
    </submittedName>
</protein>
<accession>A0A813TEC1</accession>
<keyword evidence="5" id="KW-0406">Ion transport</keyword>
<dbReference type="InterPro" id="IPR036705">
    <property type="entry name" value="Ribosyl_crysJ1_sf"/>
</dbReference>
<feature type="domain" description="Ion transport" evidence="11">
    <location>
        <begin position="991"/>
        <end position="1226"/>
    </location>
</feature>
<comment type="caution">
    <text evidence="14">The sequence shown here is derived from an EMBL/GenBank/DDBJ whole genome shotgun (WGS) entry which is preliminary data.</text>
</comment>
<comment type="subcellular location">
    <subcellularLocation>
        <location evidence="1">Membrane</location>
        <topology evidence="1">Multi-pass membrane protein</topology>
    </subcellularLocation>
</comment>
<dbReference type="Gene3D" id="1.10.4080.10">
    <property type="entry name" value="ADP-ribosylation/Crystallin J1"/>
    <property type="match status" value="1"/>
</dbReference>
<reference evidence="14" key="1">
    <citation type="submission" date="2021-02" db="EMBL/GenBank/DDBJ databases">
        <authorList>
            <person name="Nowell W R."/>
        </authorList>
    </citation>
    <scope>NUCLEOTIDE SEQUENCE</scope>
</reference>
<dbReference type="Pfam" id="PF00520">
    <property type="entry name" value="Ion_trans"/>
    <property type="match status" value="1"/>
</dbReference>
<feature type="transmembrane region" description="Helical" evidence="10">
    <location>
        <begin position="1014"/>
        <end position="1032"/>
    </location>
</feature>
<feature type="binding site" evidence="8">
    <location>
        <position position="1664"/>
    </location>
    <ligand>
        <name>Mg(2+)</name>
        <dbReference type="ChEBI" id="CHEBI:18420"/>
        <label>1</label>
    </ligand>
</feature>
<evidence type="ECO:0000256" key="1">
    <source>
        <dbReference type="ARBA" id="ARBA00004141"/>
    </source>
</evidence>
<dbReference type="Pfam" id="PF03747">
    <property type="entry name" value="ADP_ribosyl_GH"/>
    <property type="match status" value="1"/>
</dbReference>
<comment type="cofactor">
    <cofactor evidence="8">
        <name>Mg(2+)</name>
        <dbReference type="ChEBI" id="CHEBI:18420"/>
    </cofactor>
    <text evidence="8">Binds 2 magnesium ions per subunit.</text>
</comment>
<evidence type="ECO:0000256" key="8">
    <source>
        <dbReference type="PIRSR" id="PIRSR605502-1"/>
    </source>
</evidence>
<feature type="transmembrane region" description="Helical" evidence="10">
    <location>
        <begin position="1079"/>
        <end position="1100"/>
    </location>
</feature>
<feature type="transmembrane region" description="Helical" evidence="10">
    <location>
        <begin position="1120"/>
        <end position="1141"/>
    </location>
</feature>
<evidence type="ECO:0000259" key="13">
    <source>
        <dbReference type="Pfam" id="PF25508"/>
    </source>
</evidence>
<feature type="binding site" evidence="8">
    <location>
        <position position="1666"/>
    </location>
    <ligand>
        <name>Mg(2+)</name>
        <dbReference type="ChEBI" id="CHEBI:18420"/>
        <label>1</label>
    </ligand>
</feature>
<feature type="compositionally biased region" description="Basic residues" evidence="9">
    <location>
        <begin position="832"/>
        <end position="847"/>
    </location>
</feature>
<evidence type="ECO:0000313" key="14">
    <source>
        <dbReference type="EMBL" id="CAF0807109.1"/>
    </source>
</evidence>
<dbReference type="PANTHER" id="PTHR13800">
    <property type="entry name" value="TRANSIENT RECEPTOR POTENTIAL CATION CHANNEL, SUBFAMILY M, MEMBER 6"/>
    <property type="match status" value="1"/>
</dbReference>
<evidence type="ECO:0000256" key="2">
    <source>
        <dbReference type="ARBA" id="ARBA00022448"/>
    </source>
</evidence>
<keyword evidence="6 10" id="KW-0472">Membrane</keyword>
<dbReference type="GO" id="GO:0046872">
    <property type="term" value="F:metal ion binding"/>
    <property type="evidence" value="ECO:0007669"/>
    <property type="project" value="UniProtKB-KW"/>
</dbReference>
<feature type="transmembrane region" description="Helical" evidence="10">
    <location>
        <begin position="1193"/>
        <end position="1216"/>
    </location>
</feature>
<keyword evidence="3 10" id="KW-0812">Transmembrane</keyword>
<gene>
    <name evidence="14" type="ORF">PYM288_LOCUS4901</name>
</gene>
<dbReference type="InterPro" id="IPR057366">
    <property type="entry name" value="TRPM-like"/>
</dbReference>
<feature type="region of interest" description="Disordered" evidence="9">
    <location>
        <begin position="1950"/>
        <end position="2048"/>
    </location>
</feature>
<feature type="compositionally biased region" description="Acidic residues" evidence="9">
    <location>
        <begin position="816"/>
        <end position="826"/>
    </location>
</feature>
<feature type="binding site" evidence="8">
    <location>
        <position position="1903"/>
    </location>
    <ligand>
        <name>Mg(2+)</name>
        <dbReference type="ChEBI" id="CHEBI:18420"/>
        <label>1</label>
    </ligand>
</feature>
<feature type="binding site" evidence="8">
    <location>
        <position position="1904"/>
    </location>
    <ligand>
        <name>Mg(2+)</name>
        <dbReference type="ChEBI" id="CHEBI:18420"/>
        <label>1</label>
    </ligand>
</feature>
<sequence length="2048" mass="234916">MANKEAPINDSNLCMVFFRRRCKKFIPTTYDPSRCFCGRLESEHDNRFEYHPFSPVKPPTRALKSISTKLLLTNPSHDQSEHDYERWNVAKHTTLYPTNAYGIIEFENMLHPAKAHYIRLAYDTNPSQIVHLFTKQWRLQLPNLIVTIHGGIQNFELEPRLRQVLKRGLLKAAKTTGAWIFTSGINTGVVKHVGDALFVRSRMRSNIVVVGIAPWGIIHGREQLKGQNKTVSYHSAAVVTEDNCATLNSSHSCFLLVDNGTVGKHGGEVILRKRFEKYLSQQKISFHGHVGKQNVPVVCVIVEGGTNTIRTVLEYVTEEPPVSVVVIDGSGRAADLIAFTYKHTQSDGTMATELQVQLLNTIEKTFNYNRRQAEKVYVELIVCMRKRQYITIYRMDDDGSREQEDVDQAILRTLLRNHKASALEQFRLTLSWNRPDIAQTCLLTKRLELTQAQLDVCMFEALVDNRVEYIKLLIENGVSVKTFLTFNRLQALYNACGSNTTLHLIAKDVIRSVNHHVQTRIYSLYEIGLIIEKLIGQGYRSSYTRRIIRHLCARQTFSQRLNFNVYIDAEQKEQYSQTHNNVPNNDDMRKNSMCEDPTFDFPYNELLVFAVLTKRHEMALFFWAHGEEALAKALIACRLNKGLAREAQDDELDTDIADEFLSNAEDFQQRALALLDQCYQEDDVNATQILTCELENWSNWTCLDLSVTAYLRDFVAHKCCQQLLSDLWIGGMNVRKYLKWMVLIALVFPPALFFIDFKSSKELQLMPQTEEEYFQNEEDLIDGDNNDDDSSDNSSDDSRASSSDESPEPVFSATDRDDEQTNDETQNETNTLRKRRRKSRKKKRKKQNSSTVHPEDQPSSPGNNHNNRSDEINLFALNDLTPNHNQPSTTIPTTISINEQDEINNSNVVSNQRRTFRNYLTNFQETIHQLRVYHFFCILLRQTRKCLRRYRCWKRPDRDMDSNDNTDQISWTKKVYEFYNAPVTKFFQDLIFFILFLAIFTYVVLIRTPPKPSVWEWILMSYLTTVAMDLIRELLTMSETRWKTWLSIYFNDVLHLYDTFSCLMFAVAFALRLTYSFRIVGRLLLCVNLSLWYLRMFHFLVVSKEVGPYIHIAARNIIDLFRLIVIVLIVLMSFGVSRQAIKYPDMDWSWHSVKEIFLEPYFMIYGEVYADKIDPVCNVTEDPTNPSCQFGHFITPITMTAFLLVCNILLLSMLMAQFTSTFMRLSRLSDQVWKFQRYHTILQYEQKPLLAPPLIIFAHIYLLIKTIYRICRHRKRTFNRGLKLFLSVKEIEKLRDFEEECVHEYLLAKEDKEKSTVEERMLTTSDRVSHMVTRVETLKRSSTQQTSYFQNFDERLQRLEDMQTTTLQLLDVLIQKMQTPSNDQTGLIEGGSIKSLDKKINENDDDEMLNFTAVSSPDDVKLPTSLLSSSTNRTMRSLSFSNRKITNPIPIPNSAAPQIIAGGYSEFLALKTSVTSALSVNDERLGIGTTTRSASSSSVNIIDDTNLPGLYEAEETEHSIYGKLIKERFRKLSEVVEDIERTLPRHQQRQDDKRDKCDMTDDDETLSTIDWVDTTGRVAYNSTHASRFDVNQDENEHTFIATAAYQLLIEKKRKFEIQGSLVGLAIGDALGASVEFRPHSYLQQYKVKDMQDGGTWGLKAGQWTDDTSMTLCLAASLIVKGEFDPYDQFIRYKRWYKDGYMSSTGLCFDIGKSTRQAIIEFEKRQKKVLHELVQKNKATKDTSLDEIKNQDFLSHYDLKCGPPDSAGNGSLMRLAPIPLFFSESYDFVKQYIDKATILTHNDIRAIEACQFYAGLIWYALNGTSKEDLLRPDFYRRVLNINLHGDVLSVVQGSYKNKNGYEDGIRGKGYVVNALEAALWAFYNDGNSFDKGVLLAVNLGDDTDTTAAIYGQLAGAVYGIDRIPSDWVKKLFQGKFIKTLANALYIRGKSLKSEQQKSDESNGGDRNRCHTSEDNKGSSDSKPSGTATSHPNQNVGVNSTSHHAQSTASKNISDRDQSRNVHNASHKGGQGKVNDAPPGNDKINVIYEV</sequence>
<evidence type="ECO:0000256" key="6">
    <source>
        <dbReference type="ARBA" id="ARBA00023136"/>
    </source>
</evidence>
<dbReference type="InterPro" id="IPR041491">
    <property type="entry name" value="TRPM_SLOG"/>
</dbReference>
<feature type="transmembrane region" description="Helical" evidence="10">
    <location>
        <begin position="1053"/>
        <end position="1073"/>
    </location>
</feature>
<feature type="binding site" evidence="8">
    <location>
        <position position="1665"/>
    </location>
    <ligand>
        <name>Mg(2+)</name>
        <dbReference type="ChEBI" id="CHEBI:18420"/>
        <label>1</label>
    </ligand>
</feature>
<dbReference type="Pfam" id="PF25508">
    <property type="entry name" value="TRPM2"/>
    <property type="match status" value="1"/>
</dbReference>
<proteinExistence type="predicted"/>
<keyword evidence="7" id="KW-0407">Ion channel</keyword>
<evidence type="ECO:0000256" key="4">
    <source>
        <dbReference type="ARBA" id="ARBA00022989"/>
    </source>
</evidence>
<dbReference type="PANTHER" id="PTHR13800:SF1">
    <property type="entry name" value="TRANSIENT RECEPTOR POTENTIAL CATION CHANNEL TRPM"/>
    <property type="match status" value="1"/>
</dbReference>
<evidence type="ECO:0000256" key="10">
    <source>
        <dbReference type="SAM" id="Phobius"/>
    </source>
</evidence>
<evidence type="ECO:0000313" key="15">
    <source>
        <dbReference type="Proteomes" id="UP000663854"/>
    </source>
</evidence>
<feature type="compositionally biased region" description="Polar residues" evidence="9">
    <location>
        <begin position="1979"/>
        <end position="2010"/>
    </location>
</feature>
<feature type="transmembrane region" description="Helical" evidence="10">
    <location>
        <begin position="990"/>
        <end position="1008"/>
    </location>
</feature>
<dbReference type="Pfam" id="PF18139">
    <property type="entry name" value="LSDAT_euk"/>
    <property type="match status" value="1"/>
</dbReference>
<dbReference type="InterPro" id="IPR005821">
    <property type="entry name" value="Ion_trans_dom"/>
</dbReference>
<organism evidence="14 15">
    <name type="scientific">Rotaria sordida</name>
    <dbReference type="NCBI Taxonomy" id="392033"/>
    <lineage>
        <taxon>Eukaryota</taxon>
        <taxon>Metazoa</taxon>
        <taxon>Spiralia</taxon>
        <taxon>Gnathifera</taxon>
        <taxon>Rotifera</taxon>
        <taxon>Eurotatoria</taxon>
        <taxon>Bdelloidea</taxon>
        <taxon>Philodinida</taxon>
        <taxon>Philodinidae</taxon>
        <taxon>Rotaria</taxon>
    </lineage>
</organism>
<feature type="domain" description="TRPM-like" evidence="13">
    <location>
        <begin position="444"/>
        <end position="717"/>
    </location>
</feature>
<feature type="compositionally biased region" description="Basic and acidic residues" evidence="9">
    <location>
        <begin position="1950"/>
        <end position="1978"/>
    </location>
</feature>
<feature type="domain" description="TRPM SLOG" evidence="12">
    <location>
        <begin position="115"/>
        <end position="383"/>
    </location>
</feature>
<feature type="compositionally biased region" description="Polar residues" evidence="9">
    <location>
        <begin position="848"/>
        <end position="866"/>
    </location>
</feature>
<dbReference type="InterPro" id="IPR005502">
    <property type="entry name" value="Ribosyl_crysJ1"/>
</dbReference>
<evidence type="ECO:0000259" key="12">
    <source>
        <dbReference type="Pfam" id="PF18139"/>
    </source>
</evidence>
<evidence type="ECO:0000256" key="9">
    <source>
        <dbReference type="SAM" id="MobiDB-lite"/>
    </source>
</evidence>
<keyword evidence="8" id="KW-0479">Metal-binding</keyword>
<keyword evidence="8" id="KW-0460">Magnesium</keyword>
<dbReference type="GO" id="GO:0005886">
    <property type="term" value="C:plasma membrane"/>
    <property type="evidence" value="ECO:0007669"/>
    <property type="project" value="TreeGrafter"/>
</dbReference>
<feature type="region of interest" description="Disordered" evidence="9">
    <location>
        <begin position="780"/>
        <end position="869"/>
    </location>
</feature>
<dbReference type="Proteomes" id="UP000663854">
    <property type="component" value="Unassembled WGS sequence"/>
</dbReference>
<feature type="binding site" evidence="8">
    <location>
        <position position="1901"/>
    </location>
    <ligand>
        <name>Mg(2+)</name>
        <dbReference type="ChEBI" id="CHEBI:18420"/>
        <label>1</label>
    </ligand>
</feature>
<dbReference type="EMBL" id="CAJNOH010000046">
    <property type="protein sequence ID" value="CAF0807109.1"/>
    <property type="molecule type" value="Genomic_DNA"/>
</dbReference>
<feature type="compositionally biased region" description="Acidic residues" evidence="9">
    <location>
        <begin position="780"/>
        <end position="795"/>
    </location>
</feature>
<dbReference type="SUPFAM" id="SSF101478">
    <property type="entry name" value="ADP-ribosylglycohydrolase"/>
    <property type="match status" value="1"/>
</dbReference>
<evidence type="ECO:0000259" key="11">
    <source>
        <dbReference type="Pfam" id="PF00520"/>
    </source>
</evidence>
<dbReference type="InterPro" id="IPR050927">
    <property type="entry name" value="TRPM"/>
</dbReference>
<keyword evidence="2" id="KW-0813">Transport</keyword>
<evidence type="ECO:0000256" key="5">
    <source>
        <dbReference type="ARBA" id="ARBA00023065"/>
    </source>
</evidence>
<name>A0A813TEC1_9BILA</name>
<keyword evidence="4 10" id="KW-1133">Transmembrane helix</keyword>
<evidence type="ECO:0000256" key="7">
    <source>
        <dbReference type="ARBA" id="ARBA00023303"/>
    </source>
</evidence>
<dbReference type="GO" id="GO:0030001">
    <property type="term" value="P:metal ion transport"/>
    <property type="evidence" value="ECO:0007669"/>
    <property type="project" value="TreeGrafter"/>
</dbReference>